<feature type="domain" description="Mop" evidence="12">
    <location>
        <begin position="293"/>
        <end position="359"/>
    </location>
</feature>
<evidence type="ECO:0000256" key="4">
    <source>
        <dbReference type="ARBA" id="ARBA00022505"/>
    </source>
</evidence>
<keyword evidence="5" id="KW-0997">Cell inner membrane</keyword>
<dbReference type="NCBIfam" id="TIGR02142">
    <property type="entry name" value="modC_ABC"/>
    <property type="match status" value="1"/>
</dbReference>
<dbReference type="PANTHER" id="PTHR43514:SF4">
    <property type="entry name" value="ABC TRANSPORTER I FAMILY MEMBER 10"/>
    <property type="match status" value="1"/>
</dbReference>
<dbReference type="InterPro" id="IPR050334">
    <property type="entry name" value="Molybdenum_import_ModC"/>
</dbReference>
<dbReference type="InterPro" id="IPR027417">
    <property type="entry name" value="P-loop_NTPase"/>
</dbReference>
<dbReference type="GO" id="GO:0016020">
    <property type="term" value="C:membrane"/>
    <property type="evidence" value="ECO:0007669"/>
    <property type="project" value="InterPro"/>
</dbReference>
<dbReference type="Pfam" id="PF03459">
    <property type="entry name" value="TOBE"/>
    <property type="match status" value="1"/>
</dbReference>
<comment type="caution">
    <text evidence="13">The sequence shown here is derived from an EMBL/GenBank/DDBJ whole genome shotgun (WGS) entry which is preliminary data.</text>
</comment>
<dbReference type="GO" id="GO:0005524">
    <property type="term" value="F:ATP binding"/>
    <property type="evidence" value="ECO:0007669"/>
    <property type="project" value="UniProtKB-KW"/>
</dbReference>
<evidence type="ECO:0000256" key="5">
    <source>
        <dbReference type="ARBA" id="ARBA00022519"/>
    </source>
</evidence>
<name>A0A9X1A9C0_9HYPH</name>
<dbReference type="GO" id="GO:0015098">
    <property type="term" value="F:molybdate ion transmembrane transporter activity"/>
    <property type="evidence" value="ECO:0007669"/>
    <property type="project" value="InterPro"/>
</dbReference>
<dbReference type="Gene3D" id="2.40.50.100">
    <property type="match status" value="1"/>
</dbReference>
<dbReference type="PROSITE" id="PS00211">
    <property type="entry name" value="ABC_TRANSPORTER_1"/>
    <property type="match status" value="1"/>
</dbReference>
<sequence>MMLLVDIHHRLGALNLEASFESAGRLTALFGPSGSGKTSLINIIAGLIRPDNGRIAVDGRTLVDTASRSFVPAHKRRVGFVFQDARLFPHLSVRSNLLYGRWFTPQAERYAEFERVVEMLGIGHLLARRPNLLSGGEKQRVAIGRALLASPRLLLMDEPLASLDDARKSEIMPYLERLRDETKIPIVYVSHSIAEVARLATDIVVMAEGKVAASGPTIEIMQRLDLLPPEEVGEGGAVLDMTVLHHDENFGMTVLGTAAGEMRVPRIARPEGAAVRVRIRARDVMIATERPKGLSALNILPGRIAEISQVDGTQVDLKLDCHGDLLVSRITRQSFETLHLAVGREVFAVIKTVAFDRANLSPGGAACANQRLTGASRCHL</sequence>
<dbReference type="Proteomes" id="UP001138921">
    <property type="component" value="Unassembled WGS sequence"/>
</dbReference>
<dbReference type="GO" id="GO:0140359">
    <property type="term" value="F:ABC-type transporter activity"/>
    <property type="evidence" value="ECO:0007669"/>
    <property type="project" value="InterPro"/>
</dbReference>
<keyword evidence="14" id="KW-1185">Reference proteome</keyword>
<reference evidence="13" key="2">
    <citation type="submission" date="2021-03" db="EMBL/GenBank/DDBJ databases">
        <authorList>
            <person name="Artuso I."/>
            <person name="Turrini P."/>
            <person name="Pirolo M."/>
            <person name="Lugli G.A."/>
            <person name="Ventura M."/>
            <person name="Visca P."/>
        </authorList>
    </citation>
    <scope>NUCLEOTIDE SEQUENCE</scope>
    <source>
        <strain evidence="13">LMG 26462</strain>
    </source>
</reference>
<dbReference type="InterPro" id="IPR003439">
    <property type="entry name" value="ABC_transporter-like_ATP-bd"/>
</dbReference>
<proteinExistence type="inferred from homology"/>
<dbReference type="GO" id="GO:0016887">
    <property type="term" value="F:ATP hydrolysis activity"/>
    <property type="evidence" value="ECO:0007669"/>
    <property type="project" value="InterPro"/>
</dbReference>
<dbReference type="SMART" id="SM00382">
    <property type="entry name" value="AAA"/>
    <property type="match status" value="1"/>
</dbReference>
<dbReference type="InterPro" id="IPR005116">
    <property type="entry name" value="Transp-assoc_OB_typ1"/>
</dbReference>
<evidence type="ECO:0000256" key="2">
    <source>
        <dbReference type="ARBA" id="ARBA00022448"/>
    </source>
</evidence>
<dbReference type="EMBL" id="JAFLWW010000002">
    <property type="protein sequence ID" value="MBT1155680.1"/>
    <property type="molecule type" value="Genomic_DNA"/>
</dbReference>
<evidence type="ECO:0000259" key="11">
    <source>
        <dbReference type="PROSITE" id="PS50893"/>
    </source>
</evidence>
<dbReference type="InterPro" id="IPR008995">
    <property type="entry name" value="Mo/tungstate-bd_C_term_dom"/>
</dbReference>
<gene>
    <name evidence="13" type="primary">modC</name>
    <name evidence="13" type="ORF">J1C56_08750</name>
</gene>
<evidence type="ECO:0000256" key="3">
    <source>
        <dbReference type="ARBA" id="ARBA00022475"/>
    </source>
</evidence>
<keyword evidence="3" id="KW-1003">Cell membrane</keyword>
<evidence type="ECO:0000256" key="7">
    <source>
        <dbReference type="ARBA" id="ARBA00022840"/>
    </source>
</evidence>
<dbReference type="InterPro" id="IPR017871">
    <property type="entry name" value="ABC_transporter-like_CS"/>
</dbReference>
<organism evidence="13 14">
    <name type="scientific">Aminobacter anthyllidis</name>
    <dbReference type="NCBI Taxonomy" id="1035067"/>
    <lineage>
        <taxon>Bacteria</taxon>
        <taxon>Pseudomonadati</taxon>
        <taxon>Pseudomonadota</taxon>
        <taxon>Alphaproteobacteria</taxon>
        <taxon>Hyphomicrobiales</taxon>
        <taxon>Phyllobacteriaceae</taxon>
        <taxon>Aminobacter</taxon>
    </lineage>
</organism>
<dbReference type="RefSeq" id="WP_214388321.1">
    <property type="nucleotide sequence ID" value="NZ_JAFLWW010000002.1"/>
</dbReference>
<keyword evidence="8" id="KW-1278">Translocase</keyword>
<keyword evidence="6" id="KW-0547">Nucleotide-binding</keyword>
<evidence type="ECO:0000313" key="14">
    <source>
        <dbReference type="Proteomes" id="UP001138921"/>
    </source>
</evidence>
<dbReference type="InterPro" id="IPR011868">
    <property type="entry name" value="ModC_ABC_ATP-bd"/>
</dbReference>
<dbReference type="Gene3D" id="3.40.50.300">
    <property type="entry name" value="P-loop containing nucleotide triphosphate hydrolases"/>
    <property type="match status" value="1"/>
</dbReference>
<keyword evidence="9" id="KW-0472">Membrane</keyword>
<evidence type="ECO:0000256" key="10">
    <source>
        <dbReference type="PROSITE-ProRule" id="PRU01213"/>
    </source>
</evidence>
<dbReference type="InterPro" id="IPR004606">
    <property type="entry name" value="Mop_domain"/>
</dbReference>
<comment type="similarity">
    <text evidence="1">Belongs to the ABC transporter superfamily.</text>
</comment>
<accession>A0A9X1A9C0</accession>
<dbReference type="SUPFAM" id="SSF50331">
    <property type="entry name" value="MOP-like"/>
    <property type="match status" value="1"/>
</dbReference>
<feature type="domain" description="ABC transporter" evidence="11">
    <location>
        <begin position="2"/>
        <end position="233"/>
    </location>
</feature>
<dbReference type="InterPro" id="IPR003593">
    <property type="entry name" value="AAA+_ATPase"/>
</dbReference>
<dbReference type="Pfam" id="PF00005">
    <property type="entry name" value="ABC_tran"/>
    <property type="match status" value="1"/>
</dbReference>
<keyword evidence="2" id="KW-0813">Transport</keyword>
<dbReference type="PROSITE" id="PS50893">
    <property type="entry name" value="ABC_TRANSPORTER_2"/>
    <property type="match status" value="1"/>
</dbReference>
<dbReference type="SUPFAM" id="SSF52540">
    <property type="entry name" value="P-loop containing nucleoside triphosphate hydrolases"/>
    <property type="match status" value="1"/>
</dbReference>
<evidence type="ECO:0000313" key="13">
    <source>
        <dbReference type="EMBL" id="MBT1155680.1"/>
    </source>
</evidence>
<evidence type="ECO:0000256" key="9">
    <source>
        <dbReference type="ARBA" id="ARBA00023136"/>
    </source>
</evidence>
<dbReference type="AlphaFoldDB" id="A0A9X1A9C0"/>
<keyword evidence="4 10" id="KW-0500">Molybdenum</keyword>
<dbReference type="PROSITE" id="PS51866">
    <property type="entry name" value="MOP"/>
    <property type="match status" value="1"/>
</dbReference>
<evidence type="ECO:0000259" key="12">
    <source>
        <dbReference type="PROSITE" id="PS51866"/>
    </source>
</evidence>
<evidence type="ECO:0000256" key="1">
    <source>
        <dbReference type="ARBA" id="ARBA00005417"/>
    </source>
</evidence>
<reference evidence="13" key="1">
    <citation type="journal article" date="2021" name="Microorganisms">
        <title>Phylogenomic Reconstruction and Metabolic Potential of the Genus Aminobacter.</title>
        <authorList>
            <person name="Artuso I."/>
            <person name="Turrini P."/>
            <person name="Pirolo M."/>
            <person name="Lugli G.A."/>
            <person name="Ventura M."/>
            <person name="Visca P."/>
        </authorList>
    </citation>
    <scope>NUCLEOTIDE SEQUENCE</scope>
    <source>
        <strain evidence="13">LMG 26462</strain>
    </source>
</reference>
<dbReference type="PANTHER" id="PTHR43514">
    <property type="entry name" value="ABC TRANSPORTER I FAMILY MEMBER 10"/>
    <property type="match status" value="1"/>
</dbReference>
<evidence type="ECO:0000256" key="8">
    <source>
        <dbReference type="ARBA" id="ARBA00022967"/>
    </source>
</evidence>
<evidence type="ECO:0000256" key="6">
    <source>
        <dbReference type="ARBA" id="ARBA00022741"/>
    </source>
</evidence>
<protein>
    <submittedName>
        <fullName evidence="13">Molybdenum ABC transporter ATP-binding protein</fullName>
    </submittedName>
</protein>
<keyword evidence="7 13" id="KW-0067">ATP-binding</keyword>